<dbReference type="Pfam" id="PF01869">
    <property type="entry name" value="BcrAD_BadFG"/>
    <property type="match status" value="1"/>
</dbReference>
<keyword evidence="3" id="KW-1185">Reference proteome</keyword>
<evidence type="ECO:0000313" key="3">
    <source>
        <dbReference type="Proteomes" id="UP000053429"/>
    </source>
</evidence>
<dbReference type="AlphaFoldDB" id="A0A101U3H1"/>
<feature type="domain" description="ATPase BadF/BadG/BcrA/BcrD type" evidence="1">
    <location>
        <begin position="18"/>
        <end position="303"/>
    </location>
</feature>
<dbReference type="RefSeq" id="WP_062719643.1">
    <property type="nucleotide sequence ID" value="NZ_KQ948928.1"/>
</dbReference>
<evidence type="ECO:0000259" key="1">
    <source>
        <dbReference type="Pfam" id="PF01869"/>
    </source>
</evidence>
<protein>
    <submittedName>
        <fullName evidence="2">ATPase</fullName>
    </submittedName>
</protein>
<reference evidence="2 3" key="1">
    <citation type="submission" date="2015-10" db="EMBL/GenBank/DDBJ databases">
        <title>Draft genome sequence of Streptomyces caeruleatus NRRL B-24802, type strain for the species Streptomyces caeruleatus.</title>
        <authorList>
            <person name="Ruckert C."/>
            <person name="Winkler A."/>
            <person name="Kalinowski J."/>
            <person name="Kampfer P."/>
            <person name="Glaeser S."/>
        </authorList>
    </citation>
    <scope>NUCLEOTIDE SEQUENCE [LARGE SCALE GENOMIC DNA]</scope>
    <source>
        <strain evidence="2 3">NRRL B-24802</strain>
    </source>
</reference>
<accession>A0A101U3H1</accession>
<comment type="caution">
    <text evidence="2">The sequence shown here is derived from an EMBL/GenBank/DDBJ whole genome shotgun (WGS) entry which is preliminary data.</text>
</comment>
<dbReference type="Gene3D" id="3.30.420.40">
    <property type="match status" value="1"/>
</dbReference>
<proteinExistence type="predicted"/>
<dbReference type="EMBL" id="LMWY01000018">
    <property type="protein sequence ID" value="KUO03449.1"/>
    <property type="molecule type" value="Genomic_DNA"/>
</dbReference>
<dbReference type="InterPro" id="IPR052519">
    <property type="entry name" value="Euk-type_GlcNAc_Kinase"/>
</dbReference>
<sequence>MNSDLNQTSAGRAPAYVVGLDAGGTRTRAVLAPAHGGAPEGEGVSGPGNALTVPGAQLTEHLAEALAQAVPEALRGRVVAVAGGFAGASRTAPDEPGRVKAHAALTVALGRLGIDAHSIEIHSDIEAAFASAPGHPADGLALVAGTGAVAMRITARACTATAGGDGWLLGDDGGGFWIGREAVRRALRMADGRGGPTALAASVGRALDVPEDVLPAEPAGPYDTGAWTRARREAYRMHLLPAVLDRPPVQLAQLAPLVAEAADRHKDPVAEGILETAADHLADTVRALEPRSGERIVATGGLLGPDGPLTAPLTARLHPLGLTLDWVADGSRGAVALARLGYDG</sequence>
<dbReference type="STRING" id="661399.AQJ67_17235"/>
<dbReference type="InterPro" id="IPR043129">
    <property type="entry name" value="ATPase_NBD"/>
</dbReference>
<evidence type="ECO:0000313" key="2">
    <source>
        <dbReference type="EMBL" id="KUO03449.1"/>
    </source>
</evidence>
<dbReference type="InterPro" id="IPR002731">
    <property type="entry name" value="ATPase_BadF"/>
</dbReference>
<dbReference type="OrthoDB" id="8701357at2"/>
<dbReference type="Proteomes" id="UP000053429">
    <property type="component" value="Unassembled WGS sequence"/>
</dbReference>
<dbReference type="SUPFAM" id="SSF53067">
    <property type="entry name" value="Actin-like ATPase domain"/>
    <property type="match status" value="2"/>
</dbReference>
<name>A0A101U3H1_9ACTN</name>
<dbReference type="PANTHER" id="PTHR43190">
    <property type="entry name" value="N-ACETYL-D-GLUCOSAMINE KINASE"/>
    <property type="match status" value="1"/>
</dbReference>
<dbReference type="PANTHER" id="PTHR43190:SF3">
    <property type="entry name" value="N-ACETYL-D-GLUCOSAMINE KINASE"/>
    <property type="match status" value="1"/>
</dbReference>
<gene>
    <name evidence="2" type="ORF">AQJ67_17235</name>
</gene>
<organism evidence="2 3">
    <name type="scientific">Streptomyces caeruleatus</name>
    <dbReference type="NCBI Taxonomy" id="661399"/>
    <lineage>
        <taxon>Bacteria</taxon>
        <taxon>Bacillati</taxon>
        <taxon>Actinomycetota</taxon>
        <taxon>Actinomycetes</taxon>
        <taxon>Kitasatosporales</taxon>
        <taxon>Streptomycetaceae</taxon>
        <taxon>Streptomyces</taxon>
    </lineage>
</organism>